<evidence type="ECO:0008006" key="4">
    <source>
        <dbReference type="Google" id="ProtNLM"/>
    </source>
</evidence>
<feature type="region of interest" description="Disordered" evidence="1">
    <location>
        <begin position="1"/>
        <end position="20"/>
    </location>
</feature>
<accession>A0ABD3NDQ1</accession>
<evidence type="ECO:0000313" key="3">
    <source>
        <dbReference type="Proteomes" id="UP001530315"/>
    </source>
</evidence>
<organism evidence="2 3">
    <name type="scientific">Stephanodiscus triporus</name>
    <dbReference type="NCBI Taxonomy" id="2934178"/>
    <lineage>
        <taxon>Eukaryota</taxon>
        <taxon>Sar</taxon>
        <taxon>Stramenopiles</taxon>
        <taxon>Ochrophyta</taxon>
        <taxon>Bacillariophyta</taxon>
        <taxon>Coscinodiscophyceae</taxon>
        <taxon>Thalassiosirophycidae</taxon>
        <taxon>Stephanodiscales</taxon>
        <taxon>Stephanodiscaceae</taxon>
        <taxon>Stephanodiscus</taxon>
    </lineage>
</organism>
<evidence type="ECO:0000313" key="2">
    <source>
        <dbReference type="EMBL" id="KAL3773789.1"/>
    </source>
</evidence>
<evidence type="ECO:0000256" key="1">
    <source>
        <dbReference type="SAM" id="MobiDB-lite"/>
    </source>
</evidence>
<reference evidence="2 3" key="1">
    <citation type="submission" date="2024-10" db="EMBL/GenBank/DDBJ databases">
        <title>Updated reference genomes for cyclostephanoid diatoms.</title>
        <authorList>
            <person name="Roberts W.R."/>
            <person name="Alverson A.J."/>
        </authorList>
    </citation>
    <scope>NUCLEOTIDE SEQUENCE [LARGE SCALE GENOMIC DNA]</scope>
    <source>
        <strain evidence="2 3">AJA276-08</strain>
    </source>
</reference>
<proteinExistence type="predicted"/>
<dbReference type="Proteomes" id="UP001530315">
    <property type="component" value="Unassembled WGS sequence"/>
</dbReference>
<gene>
    <name evidence="2" type="ORF">ACHAW5_002997</name>
</gene>
<comment type="caution">
    <text evidence="2">The sequence shown here is derived from an EMBL/GenBank/DDBJ whole genome shotgun (WGS) entry which is preliminary data.</text>
</comment>
<dbReference type="InterPro" id="IPR015889">
    <property type="entry name" value="Intradiol_dOase_core"/>
</dbReference>
<name>A0ABD3NDQ1_9STRA</name>
<sequence>MQHASSSVEDSYRRGMTAQAYKPHSPVKTNVCQVHPENSGGWKVANWPLWRGTYDEVPLVVIGNVYSCGASPIARNTTTMEVWQPRPDGTFSSLRSGIEEGECRASVPIVSGMDGEFSNVIGNFQYETLAPGSPGIFGGLVPGSDDYPPYGPGGIHMYLNIEGYHPLLGRLDMNDLDDWVLKKDSRGRFRFRGWDLRPQFAKNTNNVEAGGGIEIRSLTKVPRLGYDLALEVKVDVFLVEMEGGVSNSLILQRALIDLLPVTARLFLTVTKWKNSMNDK</sequence>
<dbReference type="AlphaFoldDB" id="A0ABD3NDQ1"/>
<dbReference type="SUPFAM" id="SSF49482">
    <property type="entry name" value="Aromatic compound dioxygenase"/>
    <property type="match status" value="1"/>
</dbReference>
<protein>
    <recommendedName>
        <fullName evidence="4">NADH:ubiquinone oxidoreductase intermediate-associated protein 30 domain-containing protein</fullName>
    </recommendedName>
</protein>
<keyword evidence="3" id="KW-1185">Reference proteome</keyword>
<dbReference type="EMBL" id="JALLAZ020001508">
    <property type="protein sequence ID" value="KAL3773789.1"/>
    <property type="molecule type" value="Genomic_DNA"/>
</dbReference>